<dbReference type="EMBL" id="BAABFT010000005">
    <property type="protein sequence ID" value="GAA4322473.1"/>
    <property type="molecule type" value="Genomic_DNA"/>
</dbReference>
<dbReference type="InterPro" id="IPR012341">
    <property type="entry name" value="6hp_glycosidase-like_sf"/>
</dbReference>
<dbReference type="Pfam" id="PF08531">
    <property type="entry name" value="Bac_rhamnosid_N"/>
    <property type="match status" value="1"/>
</dbReference>
<evidence type="ECO:0000256" key="2">
    <source>
        <dbReference type="ARBA" id="ARBA00012652"/>
    </source>
</evidence>
<feature type="chain" id="PRO_5046611491" description="alpha-L-rhamnosidase" evidence="4">
    <location>
        <begin position="21"/>
        <end position="909"/>
    </location>
</feature>
<keyword evidence="3" id="KW-0378">Hydrolase</keyword>
<dbReference type="PANTHER" id="PTHR33307">
    <property type="entry name" value="ALPHA-RHAMNOSIDASE (EUROFUNG)"/>
    <property type="match status" value="1"/>
</dbReference>
<evidence type="ECO:0000259" key="6">
    <source>
        <dbReference type="Pfam" id="PF08531"/>
    </source>
</evidence>
<feature type="domain" description="Alpha-L-rhamnosidase C-terminal" evidence="8">
    <location>
        <begin position="803"/>
        <end position="868"/>
    </location>
</feature>
<dbReference type="Pfam" id="PF17390">
    <property type="entry name" value="Bac_rhamnosid_C"/>
    <property type="match status" value="1"/>
</dbReference>
<sequence length="909" mass="100753">MNKLLLTILFSCLAGLNCFAQLGVTQLRTENQKDPLGIDAKTPRFSWQVLAGNKRNVLQTAYEIKAGGVQGGKTLWQSGKVTADQSLYIPYQGTDLKAGEQYYWQVRIWDNNGRVSPWSAKATWRMGLLTPADWKAKWIGPGYAGDVVGKPSPLMRKSISLTKKVKSAVAYVTSHGFYEAQINGKKVGDAYLTPGWTSYNKRLQYQVYDVTNMLLPGENAIGAELGSGWYRSPLGPGNPSPNHYGTDVALLFQLEVNYTDGSHDTIISDESWKSSTAEVRYAEIYNGANIDARLAKPGWAKAKFNDAGWDAVKVQDYSKDRLIATYNEPVRKHAVFNPVKLITTPKGEKVIDFGQNVVGWVQFKITGKAGDSIKISHNEVLDKAGNFYTENLRAARAQNIYVLKGGGEEFFEPKFTWQGFRYIKVEGIAGSLDTSKFRAVALYSDMEPTGTFTCSNPLLNQLQHNIQWGQKGNFLDVPTDCPQRDERLGWTGDAQVFSRTASFNMDVHNFFAKWLKDVSADQFKSGSIPFVVPDVFSGGNNEVGGSTGWGDVATIVPWNMYLAYGDKQILQDQYAGMKAWVGFMKNQAKNDLWNTTNHFGDWLFYSINNDVDGSSAITSKALIAQCFYAHSTQLLINAAAVLGNKEDETFYTALLAKIKAAYINEYVTGSGLISSDTQTAYALALQFDMLPENLRQQAADRLASNIGRYGDHLTTGFLGTPYLCHVLSRFGHTDVAFKLLLQETYPSWLYPVKMGATTIWERWDGIKPDGTFQDASMNSYNHYAYGAIGDWMYRVIAGVDTKTEAPGYKNITIKPTVGGNLTYANLDYTTMYGKLISNWKVQGDKFSLDVVIPANTTATVYFPDSKGAILDGKLPVLNDKNIKAGTDVPGFKVFNIGSGSYHFNSEKAK</sequence>
<evidence type="ECO:0000313" key="9">
    <source>
        <dbReference type="EMBL" id="GAA4322473.1"/>
    </source>
</evidence>
<feature type="domain" description="Alpha-L-rhamnosidase six-hairpin glycosidase" evidence="7">
    <location>
        <begin position="449"/>
        <end position="796"/>
    </location>
</feature>
<dbReference type="InterPro" id="IPR013737">
    <property type="entry name" value="Bac_rhamnosid_N"/>
</dbReference>
<evidence type="ECO:0000256" key="1">
    <source>
        <dbReference type="ARBA" id="ARBA00001445"/>
    </source>
</evidence>
<dbReference type="InterPro" id="IPR013783">
    <property type="entry name" value="Ig-like_fold"/>
</dbReference>
<dbReference type="InterPro" id="IPR008902">
    <property type="entry name" value="Rhamnosid_concanavalin"/>
</dbReference>
<dbReference type="RefSeq" id="WP_345211197.1">
    <property type="nucleotide sequence ID" value="NZ_BAABFT010000005.1"/>
</dbReference>
<organism evidence="9 10">
    <name type="scientific">Mucilaginibacter gynuensis</name>
    <dbReference type="NCBI Taxonomy" id="1302236"/>
    <lineage>
        <taxon>Bacteria</taxon>
        <taxon>Pseudomonadati</taxon>
        <taxon>Bacteroidota</taxon>
        <taxon>Sphingobacteriia</taxon>
        <taxon>Sphingobacteriales</taxon>
        <taxon>Sphingobacteriaceae</taxon>
        <taxon>Mucilaginibacter</taxon>
    </lineage>
</organism>
<comment type="catalytic activity">
    <reaction evidence="1">
        <text>Hydrolysis of terminal non-reducing alpha-L-rhamnose residues in alpha-L-rhamnosides.</text>
        <dbReference type="EC" id="3.2.1.40"/>
    </reaction>
</comment>
<dbReference type="InterPro" id="IPR035398">
    <property type="entry name" value="Bac_rhamnosid_C"/>
</dbReference>
<evidence type="ECO:0000259" key="5">
    <source>
        <dbReference type="Pfam" id="PF05592"/>
    </source>
</evidence>
<feature type="signal peptide" evidence="4">
    <location>
        <begin position="1"/>
        <end position="20"/>
    </location>
</feature>
<evidence type="ECO:0000256" key="3">
    <source>
        <dbReference type="ARBA" id="ARBA00022801"/>
    </source>
</evidence>
<dbReference type="Proteomes" id="UP001500582">
    <property type="component" value="Unassembled WGS sequence"/>
</dbReference>
<evidence type="ECO:0000313" key="10">
    <source>
        <dbReference type="Proteomes" id="UP001500582"/>
    </source>
</evidence>
<keyword evidence="4" id="KW-0732">Signal</keyword>
<reference evidence="10" key="1">
    <citation type="journal article" date="2019" name="Int. J. Syst. Evol. Microbiol.">
        <title>The Global Catalogue of Microorganisms (GCM) 10K type strain sequencing project: providing services to taxonomists for standard genome sequencing and annotation.</title>
        <authorList>
            <consortium name="The Broad Institute Genomics Platform"/>
            <consortium name="The Broad Institute Genome Sequencing Center for Infectious Disease"/>
            <person name="Wu L."/>
            <person name="Ma J."/>
        </authorList>
    </citation>
    <scope>NUCLEOTIDE SEQUENCE [LARGE SCALE GENOMIC DNA]</scope>
    <source>
        <strain evidence="10">JCM 17705</strain>
    </source>
</reference>
<feature type="domain" description="Bacterial alpha-L-rhamnosidase N-terminal" evidence="6">
    <location>
        <begin position="163"/>
        <end position="333"/>
    </location>
</feature>
<dbReference type="InterPro" id="IPR016007">
    <property type="entry name" value="Alpha_rhamnosid"/>
</dbReference>
<dbReference type="PIRSF" id="PIRSF010631">
    <property type="entry name" value="A-rhamnsds"/>
    <property type="match status" value="1"/>
</dbReference>
<dbReference type="PANTHER" id="PTHR33307:SF6">
    <property type="entry name" value="ALPHA-RHAMNOSIDASE (EUROFUNG)-RELATED"/>
    <property type="match status" value="1"/>
</dbReference>
<name>A0ABP8GDS3_9SPHI</name>
<dbReference type="InterPro" id="IPR035396">
    <property type="entry name" value="Bac_rhamnosid6H"/>
</dbReference>
<keyword evidence="10" id="KW-1185">Reference proteome</keyword>
<dbReference type="Gene3D" id="2.60.120.260">
    <property type="entry name" value="Galactose-binding domain-like"/>
    <property type="match status" value="2"/>
</dbReference>
<dbReference type="EC" id="3.2.1.40" evidence="2"/>
<dbReference type="SUPFAM" id="SSF48208">
    <property type="entry name" value="Six-hairpin glycosidases"/>
    <property type="match status" value="1"/>
</dbReference>
<dbReference type="Gene3D" id="2.60.40.10">
    <property type="entry name" value="Immunoglobulins"/>
    <property type="match status" value="1"/>
</dbReference>
<evidence type="ECO:0000256" key="4">
    <source>
        <dbReference type="SAM" id="SignalP"/>
    </source>
</evidence>
<dbReference type="Pfam" id="PF25788">
    <property type="entry name" value="Ig_Rha78A_N"/>
    <property type="match status" value="1"/>
</dbReference>
<dbReference type="Pfam" id="PF17389">
    <property type="entry name" value="Bac_rhamnosid6H"/>
    <property type="match status" value="1"/>
</dbReference>
<gene>
    <name evidence="9" type="ORF">GCM10023149_22800</name>
</gene>
<evidence type="ECO:0000259" key="8">
    <source>
        <dbReference type="Pfam" id="PF17390"/>
    </source>
</evidence>
<accession>A0ABP8GDS3</accession>
<dbReference type="Gene3D" id="1.50.10.10">
    <property type="match status" value="1"/>
</dbReference>
<protein>
    <recommendedName>
        <fullName evidence="2">alpha-L-rhamnosidase</fullName>
        <ecNumber evidence="2">3.2.1.40</ecNumber>
    </recommendedName>
</protein>
<proteinExistence type="predicted"/>
<comment type="caution">
    <text evidence="9">The sequence shown here is derived from an EMBL/GenBank/DDBJ whole genome shotgun (WGS) entry which is preliminary data.</text>
</comment>
<feature type="domain" description="Alpha-L-rhamnosidase concanavalin-like" evidence="5">
    <location>
        <begin position="343"/>
        <end position="442"/>
    </location>
</feature>
<dbReference type="InterPro" id="IPR008928">
    <property type="entry name" value="6-hairpin_glycosidase_sf"/>
</dbReference>
<dbReference type="Pfam" id="PF05592">
    <property type="entry name" value="Bac_rhamnosid"/>
    <property type="match status" value="1"/>
</dbReference>
<evidence type="ECO:0000259" key="7">
    <source>
        <dbReference type="Pfam" id="PF17389"/>
    </source>
</evidence>
<dbReference type="Gene3D" id="2.60.420.10">
    <property type="entry name" value="Maltose phosphorylase, domain 3"/>
    <property type="match status" value="1"/>
</dbReference>